<evidence type="ECO:0000313" key="2">
    <source>
        <dbReference type="Proteomes" id="UP001372834"/>
    </source>
</evidence>
<dbReference type="EMBL" id="JAWJWE010000001">
    <property type="protein sequence ID" value="KAK6645027.1"/>
    <property type="molecule type" value="Genomic_DNA"/>
</dbReference>
<comment type="caution">
    <text evidence="1">The sequence shown here is derived from an EMBL/GenBank/DDBJ whole genome shotgun (WGS) entry which is preliminary data.</text>
</comment>
<name>A0AAN8XTN7_POLSC</name>
<sequence length="623" mass="71640">MDCTSYRQIIGHINKSCIIPHYIFPSHNLISAETMTQVSHNSRDAIINLEANYDFLGEIPCYEPFEYIVNYIYPLYSGSGTNDVSYNALKKKESWEKKMKTIHLSDTKAAIRTIKKLRRNNQPLKVSKNLMKFLHHIRRDPEPHFTGKYNWLYTGGTLQNIRINDSIILLGADKNTLSTHLNILKYNEDFSKIIYKTKCSLKKNSQILQVSCKAKQSDIITAVRQKNFISILKLNESCDTNDCDKWRKKVQGTKFFTSLDIASDCHTVIAADSKQDLHLFDIESRKKLYGYSHKISTRDNWNQVLSVDNTIYMANRDVLSVIDTRDPYTTPVFEYNPANATNLCEDICSLIKSETDSNYIYLGTSHNVIQVDGRSRKSVQRWTHLMKTPPLFLSCVKDNSSDLLTLQSNHPNETLGITNECKKEEDVTVFLSKSLPCALLNVKECLRLARLKGIALLPATAKRFEFSVTGIQSLKSDKGDIYLLTINSGGDIFVSHIVNKKCSQKTGKNFADIEELEFLNKMHSFEQHLSKIYMGRPQKKVREEINLKHIPNDLMSIDLSSCHTDRKATLWKKEEMFSNESLCMYRDVMSKKILQIWGGESDENEINDSISYEAKVEEWMKKM</sequence>
<evidence type="ECO:0000313" key="1">
    <source>
        <dbReference type="EMBL" id="KAK6645027.1"/>
    </source>
</evidence>
<dbReference type="Proteomes" id="UP001372834">
    <property type="component" value="Unassembled WGS sequence"/>
</dbReference>
<gene>
    <name evidence="1" type="ORF">RUM43_001303</name>
</gene>
<organism evidence="1 2">
    <name type="scientific">Polyplax serrata</name>
    <name type="common">Common mouse louse</name>
    <dbReference type="NCBI Taxonomy" id="468196"/>
    <lineage>
        <taxon>Eukaryota</taxon>
        <taxon>Metazoa</taxon>
        <taxon>Ecdysozoa</taxon>
        <taxon>Arthropoda</taxon>
        <taxon>Hexapoda</taxon>
        <taxon>Insecta</taxon>
        <taxon>Pterygota</taxon>
        <taxon>Neoptera</taxon>
        <taxon>Paraneoptera</taxon>
        <taxon>Psocodea</taxon>
        <taxon>Troctomorpha</taxon>
        <taxon>Phthiraptera</taxon>
        <taxon>Anoplura</taxon>
        <taxon>Polyplacidae</taxon>
        <taxon>Polyplax</taxon>
    </lineage>
</organism>
<protein>
    <submittedName>
        <fullName evidence="1">Uncharacterized protein</fullName>
    </submittedName>
</protein>
<accession>A0AAN8XTN7</accession>
<reference evidence="1 2" key="1">
    <citation type="submission" date="2023-10" db="EMBL/GenBank/DDBJ databases">
        <title>Genomes of two closely related lineages of the louse Polyplax serrata with different host specificities.</title>
        <authorList>
            <person name="Martinu J."/>
            <person name="Tarabai H."/>
            <person name="Stefka J."/>
            <person name="Hypsa V."/>
        </authorList>
    </citation>
    <scope>NUCLEOTIDE SEQUENCE [LARGE SCALE GENOMIC DNA]</scope>
    <source>
        <strain evidence="1">HR10_N</strain>
    </source>
</reference>
<dbReference type="SUPFAM" id="SSF69322">
    <property type="entry name" value="Tricorn protease domain 2"/>
    <property type="match status" value="1"/>
</dbReference>
<dbReference type="AlphaFoldDB" id="A0AAN8XTN7"/>
<proteinExistence type="predicted"/>